<dbReference type="SUPFAM" id="SSF54427">
    <property type="entry name" value="NTF2-like"/>
    <property type="match status" value="1"/>
</dbReference>
<dbReference type="InterPro" id="IPR032710">
    <property type="entry name" value="NTF2-like_dom_sf"/>
</dbReference>
<reference evidence="1" key="1">
    <citation type="submission" date="2021-03" db="EMBL/GenBank/DDBJ databases">
        <title>Actinotalea soli sp. nov., isolated from soil.</title>
        <authorList>
            <person name="Ping W."/>
            <person name="Zhang J."/>
        </authorList>
    </citation>
    <scope>NUCLEOTIDE SEQUENCE</scope>
    <source>
        <strain evidence="1">BY-33</strain>
    </source>
</reference>
<proteinExistence type="predicted"/>
<dbReference type="RefSeq" id="WP_208054017.1">
    <property type="nucleotide sequence ID" value="NZ_JAGEMK010000001.1"/>
</dbReference>
<gene>
    <name evidence="1" type="ORF">J4G33_00915</name>
</gene>
<dbReference type="Gene3D" id="3.10.450.50">
    <property type="match status" value="1"/>
</dbReference>
<dbReference type="Proteomes" id="UP000664209">
    <property type="component" value="Unassembled WGS sequence"/>
</dbReference>
<evidence type="ECO:0000313" key="1">
    <source>
        <dbReference type="EMBL" id="MBO1750358.1"/>
    </source>
</evidence>
<comment type="caution">
    <text evidence="1">The sequence shown here is derived from an EMBL/GenBank/DDBJ whole genome shotgun (WGS) entry which is preliminary data.</text>
</comment>
<protein>
    <submittedName>
        <fullName evidence="1">Nuclear transport factor 2 family protein</fullName>
    </submittedName>
</protein>
<organism evidence="1 2">
    <name type="scientific">Actinotalea soli</name>
    <dbReference type="NCBI Taxonomy" id="2819234"/>
    <lineage>
        <taxon>Bacteria</taxon>
        <taxon>Bacillati</taxon>
        <taxon>Actinomycetota</taxon>
        <taxon>Actinomycetes</taxon>
        <taxon>Micrococcales</taxon>
        <taxon>Cellulomonadaceae</taxon>
        <taxon>Actinotalea</taxon>
    </lineage>
</organism>
<dbReference type="AlphaFoldDB" id="A0A939LN41"/>
<name>A0A939LN41_9CELL</name>
<sequence>MTTTPNDSRTSELPPTIRGYLVAHAARDTDAALRAFTPTAVVVDDGTTYQGQQEIRRFLSRAGAEFSYTTELIAVQRLDDAHWVATHRLEGDFPGGVVHLDYRFAMAGDLVTELVIGT</sequence>
<keyword evidence="2" id="KW-1185">Reference proteome</keyword>
<dbReference type="EMBL" id="JAGEMK010000001">
    <property type="protein sequence ID" value="MBO1750358.1"/>
    <property type="molecule type" value="Genomic_DNA"/>
</dbReference>
<evidence type="ECO:0000313" key="2">
    <source>
        <dbReference type="Proteomes" id="UP000664209"/>
    </source>
</evidence>
<accession>A0A939LN41</accession>